<dbReference type="SUPFAM" id="SSF55811">
    <property type="entry name" value="Nudix"/>
    <property type="match status" value="1"/>
</dbReference>
<dbReference type="Gene3D" id="3.90.79.10">
    <property type="entry name" value="Nucleoside Triphosphate Pyrophosphohydrolase"/>
    <property type="match status" value="1"/>
</dbReference>
<dbReference type="InterPro" id="IPR015797">
    <property type="entry name" value="NUDIX_hydrolase-like_dom_sf"/>
</dbReference>
<dbReference type="PROSITE" id="PS51462">
    <property type="entry name" value="NUDIX"/>
    <property type="match status" value="1"/>
</dbReference>
<keyword evidence="3" id="KW-0479">Metal-binding</keyword>
<evidence type="ECO:0000259" key="6">
    <source>
        <dbReference type="PROSITE" id="PS51462"/>
    </source>
</evidence>
<dbReference type="InterPro" id="IPR000086">
    <property type="entry name" value="NUDIX_hydrolase_dom"/>
</dbReference>
<organism evidence="7 8">
    <name type="scientific">Sporisorium reilianum f. sp. reilianum</name>
    <dbReference type="NCBI Taxonomy" id="72559"/>
    <lineage>
        <taxon>Eukaryota</taxon>
        <taxon>Fungi</taxon>
        <taxon>Dikarya</taxon>
        <taxon>Basidiomycota</taxon>
        <taxon>Ustilaginomycotina</taxon>
        <taxon>Ustilaginomycetes</taxon>
        <taxon>Ustilaginales</taxon>
        <taxon>Ustilaginaceae</taxon>
        <taxon>Sporisorium</taxon>
    </lineage>
</organism>
<dbReference type="PANTHER" id="PTHR43758">
    <property type="entry name" value="7,8-DIHYDRO-8-OXOGUANINE TRIPHOSPHATASE"/>
    <property type="match status" value="1"/>
</dbReference>
<evidence type="ECO:0000256" key="3">
    <source>
        <dbReference type="ARBA" id="ARBA00022723"/>
    </source>
</evidence>
<dbReference type="CDD" id="cd03427">
    <property type="entry name" value="NUDIX_MTH1_Nudt1"/>
    <property type="match status" value="1"/>
</dbReference>
<evidence type="ECO:0000313" key="7">
    <source>
        <dbReference type="EMBL" id="SJX63494.1"/>
    </source>
</evidence>
<proteinExistence type="inferred from homology"/>
<dbReference type="EMBL" id="LT795061">
    <property type="protein sequence ID" value="SJX63494.1"/>
    <property type="molecule type" value="Genomic_DNA"/>
</dbReference>
<dbReference type="Proteomes" id="UP000239563">
    <property type="component" value="Chromosome VIII"/>
</dbReference>
<evidence type="ECO:0000256" key="4">
    <source>
        <dbReference type="ARBA" id="ARBA00022801"/>
    </source>
</evidence>
<dbReference type="PANTHER" id="PTHR43758:SF2">
    <property type="entry name" value="OXIDIZED PURINE NUCLEOSIDE TRIPHOSPHATE HYDROLASE"/>
    <property type="match status" value="1"/>
</dbReference>
<evidence type="ECO:0000256" key="1">
    <source>
        <dbReference type="ARBA" id="ARBA00001946"/>
    </source>
</evidence>
<sequence length="249" mass="27522">MSLLLQPSERFAGSQLPTSFRWYWDAAERRAFLAADGSSSASEIPSDGYTHTLLFALRTSASGTQLLLGLKLRGFGASTYNGIGGKLLPGETPLTSILRETHEEIHVRLSPQHVHLVGRVTINVDGGENICIAVYTAQFDESMTKQVQQSDEIQPHWFDIGDVADDASWNSLPTQAMRPEHKIYLAPLLHHTVQREAGGIRALIDVHVDFNAEPSKDALAPVERPENHRTVRQWSLDVIHAAEGDTRPT</sequence>
<feature type="domain" description="Nudix hydrolase" evidence="6">
    <location>
        <begin position="48"/>
        <end position="191"/>
    </location>
</feature>
<dbReference type="GO" id="GO:0042262">
    <property type="term" value="P:DNA protection"/>
    <property type="evidence" value="ECO:0007669"/>
    <property type="project" value="TreeGrafter"/>
</dbReference>
<protein>
    <recommendedName>
        <fullName evidence="6">Nudix hydrolase domain-containing protein</fullName>
    </recommendedName>
</protein>
<comment type="cofactor">
    <cofactor evidence="1">
        <name>Mg(2+)</name>
        <dbReference type="ChEBI" id="CHEBI:18420"/>
    </cofactor>
</comment>
<evidence type="ECO:0000256" key="5">
    <source>
        <dbReference type="ARBA" id="ARBA00022842"/>
    </source>
</evidence>
<accession>A0A2N8UES2</accession>
<comment type="similarity">
    <text evidence="2">Belongs to the Nudix hydrolase family.</text>
</comment>
<keyword evidence="4" id="KW-0378">Hydrolase</keyword>
<evidence type="ECO:0000313" key="8">
    <source>
        <dbReference type="Proteomes" id="UP000239563"/>
    </source>
</evidence>
<dbReference type="Pfam" id="PF00293">
    <property type="entry name" value="NUDIX"/>
    <property type="match status" value="1"/>
</dbReference>
<name>A0A2N8UES2_9BASI</name>
<dbReference type="GO" id="GO:0005737">
    <property type="term" value="C:cytoplasm"/>
    <property type="evidence" value="ECO:0007669"/>
    <property type="project" value="TreeGrafter"/>
</dbReference>
<dbReference type="AlphaFoldDB" id="A0A2N8UES2"/>
<evidence type="ECO:0000256" key="2">
    <source>
        <dbReference type="ARBA" id="ARBA00005582"/>
    </source>
</evidence>
<dbReference type="GO" id="GO:0046872">
    <property type="term" value="F:metal ion binding"/>
    <property type="evidence" value="ECO:0007669"/>
    <property type="project" value="UniProtKB-KW"/>
</dbReference>
<gene>
    <name evidence="7" type="ORF">SRS1_14250</name>
</gene>
<reference evidence="7 8" key="1">
    <citation type="submission" date="2017-02" db="EMBL/GenBank/DDBJ databases">
        <authorList>
            <person name="Peterson S.W."/>
        </authorList>
    </citation>
    <scope>NUCLEOTIDE SEQUENCE [LARGE SCALE GENOMIC DNA]</scope>
    <source>
        <strain evidence="7 8">SRS1_H2-8</strain>
    </source>
</reference>
<dbReference type="GO" id="GO:0008413">
    <property type="term" value="F:8-oxo-7,8-dihydroguanosine triphosphate pyrophosphatase activity"/>
    <property type="evidence" value="ECO:0007669"/>
    <property type="project" value="TreeGrafter"/>
</dbReference>
<keyword evidence="5" id="KW-0460">Magnesium</keyword>